<keyword evidence="1" id="KW-1133">Transmembrane helix</keyword>
<comment type="caution">
    <text evidence="2">The sequence shown here is derived from an EMBL/GenBank/DDBJ whole genome shotgun (WGS) entry which is preliminary data.</text>
</comment>
<evidence type="ECO:0000256" key="1">
    <source>
        <dbReference type="SAM" id="Phobius"/>
    </source>
</evidence>
<dbReference type="EMBL" id="WKJM01000026">
    <property type="protein sequence ID" value="MRX10931.1"/>
    <property type="molecule type" value="Genomic_DNA"/>
</dbReference>
<sequence length="81" mass="9149">MLLIAEAALHLVGDVLFYSLGRFTIRALSFGRVRPRTLKEFWEIRAERGLAMQIYFEIVAIHLLGLVALASIAVLGVFLYQ</sequence>
<keyword evidence="1" id="KW-0812">Transmembrane</keyword>
<dbReference type="RefSeq" id="WP_154387906.1">
    <property type="nucleotide sequence ID" value="NZ_WKJM01000026.1"/>
</dbReference>
<proteinExistence type="predicted"/>
<dbReference type="Proteomes" id="UP000481037">
    <property type="component" value="Unassembled WGS sequence"/>
</dbReference>
<keyword evidence="1" id="KW-0472">Membrane</keyword>
<keyword evidence="3" id="KW-1185">Reference proteome</keyword>
<evidence type="ECO:0000313" key="2">
    <source>
        <dbReference type="EMBL" id="MRX10931.1"/>
    </source>
</evidence>
<feature type="transmembrane region" description="Helical" evidence="1">
    <location>
        <begin position="54"/>
        <end position="80"/>
    </location>
</feature>
<accession>A0A6L5QPZ0</accession>
<gene>
    <name evidence="2" type="ORF">GJ697_24215</name>
</gene>
<evidence type="ECO:0000313" key="3">
    <source>
        <dbReference type="Proteomes" id="UP000481037"/>
    </source>
</evidence>
<dbReference type="AlphaFoldDB" id="A0A6L5QPZ0"/>
<protein>
    <submittedName>
        <fullName evidence="2">Uncharacterized protein</fullName>
    </submittedName>
</protein>
<organism evidence="2 3">
    <name type="scientific">Duganella alba</name>
    <dbReference type="NCBI Taxonomy" id="2666081"/>
    <lineage>
        <taxon>Bacteria</taxon>
        <taxon>Pseudomonadati</taxon>
        <taxon>Pseudomonadota</taxon>
        <taxon>Betaproteobacteria</taxon>
        <taxon>Burkholderiales</taxon>
        <taxon>Oxalobacteraceae</taxon>
        <taxon>Telluria group</taxon>
        <taxon>Duganella</taxon>
    </lineage>
</organism>
<name>A0A6L5QPZ0_9BURK</name>
<reference evidence="2 3" key="1">
    <citation type="submission" date="2019-11" db="EMBL/GenBank/DDBJ databases">
        <title>Novel species isolated from a subtropical stream in China.</title>
        <authorList>
            <person name="Lu H."/>
        </authorList>
    </citation>
    <scope>NUCLEOTIDE SEQUENCE [LARGE SCALE GENOMIC DNA]</scope>
    <source>
        <strain evidence="2 3">FT25W</strain>
    </source>
</reference>